<sequence length="276" mass="31060">MAANWEDDMTKSGTIRTGIGGWTFEPWRGHFFPDDLKQKDELHYASRQLKVIEVNGTYYSTQKPAVFAKWAADVPDGFIFSLKATRFVTNRRVLAEAGESMERFLTSGISELGDHLGPLLWQFAPTKKFDPEDFEAFLKLLPAKQDGLALRHVVEVRHDSFKVPEFVALLAKYGVAPVCAEHFEYPMIADVTADFVYARLQKGSDDIATCYPDKDLKAWAGRLETWAEGKVPDDLPLIDGDRKVKAEPRDVFAFMIHEGKVNAPHGAIALQQLLTK</sequence>
<dbReference type="SUPFAM" id="SSF117396">
    <property type="entry name" value="TM1631-like"/>
    <property type="match status" value="1"/>
</dbReference>
<proteinExistence type="predicted"/>
<dbReference type="Proteomes" id="UP000523431">
    <property type="component" value="Unassembled WGS sequence"/>
</dbReference>
<organism evidence="1 4">
    <name type="scientific">Rhizobium etli</name>
    <dbReference type="NCBI Taxonomy" id="29449"/>
    <lineage>
        <taxon>Bacteria</taxon>
        <taxon>Pseudomonadati</taxon>
        <taxon>Pseudomonadota</taxon>
        <taxon>Alphaproteobacteria</taxon>
        <taxon>Hyphomicrobiales</taxon>
        <taxon>Rhizobiaceae</taxon>
        <taxon>Rhizobium/Agrobacterium group</taxon>
        <taxon>Rhizobium</taxon>
    </lineage>
</organism>
<accession>A0A7W6V7W7</accession>
<dbReference type="Gene3D" id="3.20.20.410">
    <property type="entry name" value="Protein of unknown function UPF0759"/>
    <property type="match status" value="1"/>
</dbReference>
<dbReference type="PANTHER" id="PTHR30348:SF4">
    <property type="entry name" value="DUF72 DOMAIN-CONTAINING PROTEIN"/>
    <property type="match status" value="1"/>
</dbReference>
<dbReference type="EMBL" id="JACIHU010000001">
    <property type="protein sequence ID" value="MBB4478369.1"/>
    <property type="molecule type" value="Genomic_DNA"/>
</dbReference>
<dbReference type="InterPro" id="IPR002763">
    <property type="entry name" value="DUF72"/>
</dbReference>
<dbReference type="PANTHER" id="PTHR30348">
    <property type="entry name" value="UNCHARACTERIZED PROTEIN YECE"/>
    <property type="match status" value="1"/>
</dbReference>
<dbReference type="Pfam" id="PF01904">
    <property type="entry name" value="DUF72"/>
    <property type="match status" value="1"/>
</dbReference>
<reference evidence="3 4" key="1">
    <citation type="submission" date="2020-08" db="EMBL/GenBank/DDBJ databases">
        <title>Genomic Encyclopedia of Type Strains, Phase IV (KMG-V): Genome sequencing to study the core and pangenomes of soil and plant-associated prokaryotes.</title>
        <authorList>
            <person name="Whitman W."/>
        </authorList>
    </citation>
    <scope>NUCLEOTIDE SEQUENCE [LARGE SCALE GENOMIC DNA]</scope>
    <source>
        <strain evidence="1 4">SEMIA 471</strain>
        <strain evidence="2 3">SEMIA 489</strain>
    </source>
</reference>
<evidence type="ECO:0000313" key="4">
    <source>
        <dbReference type="Proteomes" id="UP000557344"/>
    </source>
</evidence>
<dbReference type="InterPro" id="IPR036520">
    <property type="entry name" value="UPF0759_sf"/>
</dbReference>
<name>A0A7W6V7W7_RHIET</name>
<dbReference type="AlphaFoldDB" id="A0A7W6V7W7"/>
<dbReference type="Proteomes" id="UP000557344">
    <property type="component" value="Unassembled WGS sequence"/>
</dbReference>
<gene>
    <name evidence="1" type="ORF">GGE46_000910</name>
    <name evidence="2" type="ORF">GGE57_000910</name>
</gene>
<evidence type="ECO:0000313" key="1">
    <source>
        <dbReference type="EMBL" id="MBB4478369.1"/>
    </source>
</evidence>
<evidence type="ECO:0000313" key="2">
    <source>
        <dbReference type="EMBL" id="MBB4534201.1"/>
    </source>
</evidence>
<protein>
    <submittedName>
        <fullName evidence="1">Uncharacterized protein YecE (DUF72 family)</fullName>
    </submittedName>
</protein>
<comment type="caution">
    <text evidence="1">The sequence shown here is derived from an EMBL/GenBank/DDBJ whole genome shotgun (WGS) entry which is preliminary data.</text>
</comment>
<evidence type="ECO:0000313" key="3">
    <source>
        <dbReference type="Proteomes" id="UP000523431"/>
    </source>
</evidence>
<dbReference type="EMBL" id="JACIID010000001">
    <property type="protein sequence ID" value="MBB4534201.1"/>
    <property type="molecule type" value="Genomic_DNA"/>
</dbReference>